<dbReference type="AlphaFoldDB" id="A0A2T2ZV49"/>
<dbReference type="PANTHER" id="PTHR34618:SF4">
    <property type="entry name" value="CAS1"/>
    <property type="match status" value="1"/>
</dbReference>
<dbReference type="InParanoid" id="A0A2T2ZV49"/>
<feature type="chain" id="PRO_5015417847" description="Cell surface protein" evidence="1">
    <location>
        <begin position="19"/>
        <end position="274"/>
    </location>
</feature>
<dbReference type="Pfam" id="PF11327">
    <property type="entry name" value="Egh16-like"/>
    <property type="match status" value="1"/>
</dbReference>
<dbReference type="InterPro" id="IPR021476">
    <property type="entry name" value="Egh16-like"/>
</dbReference>
<dbReference type="EMBL" id="KZ678652">
    <property type="protein sequence ID" value="PSR77510.1"/>
    <property type="molecule type" value="Genomic_DNA"/>
</dbReference>
<evidence type="ECO:0000313" key="3">
    <source>
        <dbReference type="Proteomes" id="UP000241462"/>
    </source>
</evidence>
<dbReference type="PANTHER" id="PTHR34618">
    <property type="entry name" value="SURFACE PROTEIN MAS1, PUTATIVE-RELATED"/>
    <property type="match status" value="1"/>
</dbReference>
<evidence type="ECO:0008006" key="4">
    <source>
        <dbReference type="Google" id="ProtNLM"/>
    </source>
</evidence>
<evidence type="ECO:0000256" key="1">
    <source>
        <dbReference type="SAM" id="SignalP"/>
    </source>
</evidence>
<dbReference type="Proteomes" id="UP000241462">
    <property type="component" value="Unassembled WGS sequence"/>
</dbReference>
<feature type="signal peptide" evidence="1">
    <location>
        <begin position="1"/>
        <end position="18"/>
    </location>
</feature>
<proteinExistence type="predicted"/>
<keyword evidence="1" id="KW-0732">Signal</keyword>
<keyword evidence="3" id="KW-1185">Reference proteome</keyword>
<name>A0A2T2ZV49_9PEZI</name>
<reference evidence="2 3" key="1">
    <citation type="journal article" date="2018" name="Mycol. Prog.">
        <title>Coniella lustricola, a new species from submerged detritus.</title>
        <authorList>
            <person name="Raudabaugh D.B."/>
            <person name="Iturriaga T."/>
            <person name="Carver A."/>
            <person name="Mondo S."/>
            <person name="Pangilinan J."/>
            <person name="Lipzen A."/>
            <person name="He G."/>
            <person name="Amirebrahimi M."/>
            <person name="Grigoriev I.V."/>
            <person name="Miller A.N."/>
        </authorList>
    </citation>
    <scope>NUCLEOTIDE SEQUENCE [LARGE SCALE GENOMIC DNA]</scope>
    <source>
        <strain evidence="2 3">B22-T-1</strain>
    </source>
</reference>
<accession>A0A2T2ZV49</accession>
<sequence length="274" mass="27191">MYSKIFLFALASATVVSAHGKIAVATGDAGGNTTALGIQGAAVPGTGPNGKTETDTTIFDSVDAMTDGLGKTEGQGKNTLDMMTDVVAQSGSTLPQVSASGGTISGTMHIVTTDGAGPFTAVVDSTGQGAFGSGTKAEVTTQVPGKNGNTAPGPLKNNLLRRAMWHLGISKRALNVDSDYPFDIAVPAGMSCTGTVGDMQNVCLMKIANPSKAGPFGGVIAFQMASANSSSTSTASSASASTTAAARSLAARAGGEAAGAEGKTAKRSAKFVQF</sequence>
<protein>
    <recommendedName>
        <fullName evidence="4">Cell surface protein</fullName>
    </recommendedName>
</protein>
<gene>
    <name evidence="2" type="ORF">BD289DRAFT_456641</name>
</gene>
<dbReference type="OrthoDB" id="5418436at2759"/>
<organism evidence="2 3">
    <name type="scientific">Coniella lustricola</name>
    <dbReference type="NCBI Taxonomy" id="2025994"/>
    <lineage>
        <taxon>Eukaryota</taxon>
        <taxon>Fungi</taxon>
        <taxon>Dikarya</taxon>
        <taxon>Ascomycota</taxon>
        <taxon>Pezizomycotina</taxon>
        <taxon>Sordariomycetes</taxon>
        <taxon>Sordariomycetidae</taxon>
        <taxon>Diaporthales</taxon>
        <taxon>Schizoparmaceae</taxon>
        <taxon>Coniella</taxon>
    </lineage>
</organism>
<evidence type="ECO:0000313" key="2">
    <source>
        <dbReference type="EMBL" id="PSR77510.1"/>
    </source>
</evidence>